<dbReference type="FunFam" id="3.40.50.720:FF:000084">
    <property type="entry name" value="Short-chain dehydrogenase reductase"/>
    <property type="match status" value="1"/>
</dbReference>
<dbReference type="SUPFAM" id="SSF51735">
    <property type="entry name" value="NAD(P)-binding Rossmann-fold domains"/>
    <property type="match status" value="1"/>
</dbReference>
<keyword evidence="2" id="KW-0560">Oxidoreductase</keyword>
<sequence>MKLKGKVVIVTGATSGIGEACAMAFGKEGAKVVITGRKQVKIDNTLHRLQQEGIEVMGILADAAIEADNEEVVLETVKRFGRIDILINNAGISMRALFEDLDLEVFKKVMDTNFYGAVYATKYCLPEILKNQGSIVAVSSINGYRGTPARTAYTASKYAMNGFFESLRTEVMKRGVHILVASPGFTSSNIRNNALTAQGQIQGESPREENKMMSAEEVADEIVKATIKRKRDLVLTNQGKLAVFLNKWIPGTMDNLVYKTMAKEKDSPFK</sequence>
<dbReference type="Proteomes" id="UP000238157">
    <property type="component" value="Unassembled WGS sequence"/>
</dbReference>
<evidence type="ECO:0000313" key="6">
    <source>
        <dbReference type="Proteomes" id="UP000238157"/>
    </source>
</evidence>
<evidence type="ECO:0000313" key="5">
    <source>
        <dbReference type="EMBL" id="PRY87452.1"/>
    </source>
</evidence>
<dbReference type="EMBL" id="PVTR01000006">
    <property type="protein sequence ID" value="PRY87452.1"/>
    <property type="molecule type" value="Genomic_DNA"/>
</dbReference>
<dbReference type="InterPro" id="IPR020904">
    <property type="entry name" value="Sc_DH/Rdtase_CS"/>
</dbReference>
<dbReference type="AlphaFoldDB" id="A0A2T0WLB6"/>
<gene>
    <name evidence="5" type="ORF">CLW00_10671</name>
</gene>
<evidence type="ECO:0000259" key="4">
    <source>
        <dbReference type="SMART" id="SM00822"/>
    </source>
</evidence>
<dbReference type="Pfam" id="PF00106">
    <property type="entry name" value="adh_short"/>
    <property type="match status" value="1"/>
</dbReference>
<dbReference type="PANTHER" id="PTHR44196">
    <property type="entry name" value="DEHYDROGENASE/REDUCTASE SDR FAMILY MEMBER 7B"/>
    <property type="match status" value="1"/>
</dbReference>
<dbReference type="OrthoDB" id="822355at2"/>
<reference evidence="5 6" key="1">
    <citation type="submission" date="2018-03" db="EMBL/GenBank/DDBJ databases">
        <title>Genomic Encyclopedia of Archaeal and Bacterial Type Strains, Phase II (KMG-II): from individual species to whole genera.</title>
        <authorList>
            <person name="Goeker M."/>
        </authorList>
    </citation>
    <scope>NUCLEOTIDE SEQUENCE [LARGE SCALE GENOMIC DNA]</scope>
    <source>
        <strain evidence="5 6">DSM 27929</strain>
    </source>
</reference>
<dbReference type="PANTHER" id="PTHR44196:SF1">
    <property type="entry name" value="DEHYDROGENASE_REDUCTASE SDR FAMILY MEMBER 7B"/>
    <property type="match status" value="1"/>
</dbReference>
<comment type="caution">
    <text evidence="5">The sequence shown here is derived from an EMBL/GenBank/DDBJ whole genome shotgun (WGS) entry which is preliminary data.</text>
</comment>
<dbReference type="GO" id="GO:0016491">
    <property type="term" value="F:oxidoreductase activity"/>
    <property type="evidence" value="ECO:0007669"/>
    <property type="project" value="UniProtKB-KW"/>
</dbReference>
<name>A0A2T0WLB6_9BACT</name>
<evidence type="ECO:0000256" key="3">
    <source>
        <dbReference type="RuleBase" id="RU000363"/>
    </source>
</evidence>
<dbReference type="NCBIfam" id="NF004825">
    <property type="entry name" value="PRK06181.1"/>
    <property type="match status" value="1"/>
</dbReference>
<dbReference type="RefSeq" id="WP_106133959.1">
    <property type="nucleotide sequence ID" value="NZ_PVTR01000006.1"/>
</dbReference>
<proteinExistence type="inferred from homology"/>
<feature type="domain" description="Ketoreductase" evidence="4">
    <location>
        <begin position="6"/>
        <end position="184"/>
    </location>
</feature>
<dbReference type="SMART" id="SM00822">
    <property type="entry name" value="PKS_KR"/>
    <property type="match status" value="1"/>
</dbReference>
<dbReference type="InterPro" id="IPR036291">
    <property type="entry name" value="NAD(P)-bd_dom_sf"/>
</dbReference>
<dbReference type="PROSITE" id="PS00061">
    <property type="entry name" value="ADH_SHORT"/>
    <property type="match status" value="1"/>
</dbReference>
<evidence type="ECO:0000256" key="1">
    <source>
        <dbReference type="ARBA" id="ARBA00006484"/>
    </source>
</evidence>
<evidence type="ECO:0000256" key="2">
    <source>
        <dbReference type="ARBA" id="ARBA00023002"/>
    </source>
</evidence>
<dbReference type="Gene3D" id="3.40.50.720">
    <property type="entry name" value="NAD(P)-binding Rossmann-like Domain"/>
    <property type="match status" value="1"/>
</dbReference>
<dbReference type="PRINTS" id="PR00081">
    <property type="entry name" value="GDHRDH"/>
</dbReference>
<organism evidence="5 6">
    <name type="scientific">Mongoliibacter ruber</name>
    <dbReference type="NCBI Taxonomy" id="1750599"/>
    <lineage>
        <taxon>Bacteria</taxon>
        <taxon>Pseudomonadati</taxon>
        <taxon>Bacteroidota</taxon>
        <taxon>Cytophagia</taxon>
        <taxon>Cytophagales</taxon>
        <taxon>Cyclobacteriaceae</taxon>
        <taxon>Mongoliibacter</taxon>
    </lineage>
</organism>
<keyword evidence="6" id="KW-1185">Reference proteome</keyword>
<accession>A0A2T0WLB6</accession>
<dbReference type="PRINTS" id="PR00080">
    <property type="entry name" value="SDRFAMILY"/>
</dbReference>
<protein>
    <submittedName>
        <fullName evidence="5">Short-subunit dehydrogenase</fullName>
    </submittedName>
</protein>
<dbReference type="InterPro" id="IPR002347">
    <property type="entry name" value="SDR_fam"/>
</dbReference>
<comment type="similarity">
    <text evidence="1 3">Belongs to the short-chain dehydrogenases/reductases (SDR) family.</text>
</comment>
<dbReference type="GO" id="GO:0016020">
    <property type="term" value="C:membrane"/>
    <property type="evidence" value="ECO:0007669"/>
    <property type="project" value="TreeGrafter"/>
</dbReference>
<dbReference type="InterPro" id="IPR057326">
    <property type="entry name" value="KR_dom"/>
</dbReference>